<evidence type="ECO:0000313" key="3">
    <source>
        <dbReference type="Proteomes" id="UP001497482"/>
    </source>
</evidence>
<feature type="compositionally biased region" description="Basic and acidic residues" evidence="1">
    <location>
        <begin position="114"/>
        <end position="154"/>
    </location>
</feature>
<evidence type="ECO:0000313" key="2">
    <source>
        <dbReference type="EMBL" id="CAL1584046.1"/>
    </source>
</evidence>
<proteinExistence type="predicted"/>
<reference evidence="2 3" key="1">
    <citation type="submission" date="2024-04" db="EMBL/GenBank/DDBJ databases">
        <authorList>
            <person name="Waldvogel A.-M."/>
            <person name="Schoenle A."/>
        </authorList>
    </citation>
    <scope>NUCLEOTIDE SEQUENCE [LARGE SCALE GENOMIC DNA]</scope>
</reference>
<name>A0AAV2K4T2_KNICA</name>
<organism evidence="2 3">
    <name type="scientific">Knipowitschia caucasica</name>
    <name type="common">Caucasian dwarf goby</name>
    <name type="synonym">Pomatoschistus caucasicus</name>
    <dbReference type="NCBI Taxonomy" id="637954"/>
    <lineage>
        <taxon>Eukaryota</taxon>
        <taxon>Metazoa</taxon>
        <taxon>Chordata</taxon>
        <taxon>Craniata</taxon>
        <taxon>Vertebrata</taxon>
        <taxon>Euteleostomi</taxon>
        <taxon>Actinopterygii</taxon>
        <taxon>Neopterygii</taxon>
        <taxon>Teleostei</taxon>
        <taxon>Neoteleostei</taxon>
        <taxon>Acanthomorphata</taxon>
        <taxon>Gobiaria</taxon>
        <taxon>Gobiiformes</taxon>
        <taxon>Gobioidei</taxon>
        <taxon>Gobiidae</taxon>
        <taxon>Gobiinae</taxon>
        <taxon>Knipowitschia</taxon>
    </lineage>
</organism>
<accession>A0AAV2K4T2</accession>
<feature type="region of interest" description="Disordered" evidence="1">
    <location>
        <begin position="87"/>
        <end position="272"/>
    </location>
</feature>
<feature type="compositionally biased region" description="Polar residues" evidence="1">
    <location>
        <begin position="301"/>
        <end position="310"/>
    </location>
</feature>
<evidence type="ECO:0000256" key="1">
    <source>
        <dbReference type="SAM" id="MobiDB-lite"/>
    </source>
</evidence>
<protein>
    <submittedName>
        <fullName evidence="2">Uncharacterized protein</fullName>
    </submittedName>
</protein>
<gene>
    <name evidence="2" type="ORF">KC01_LOCUS14438</name>
</gene>
<sequence length="425" mass="46617">MFHSVPYTSRLQRSRFHVCHSTYVLTTLLGRPDYSLLQRYGTLMTGCERSFGGLFGPALTAALTTAGSVLGHFPLLQIKRPELETVPAVYGPPPAPSDDVTAWKRCHHQGGGEGGDRPSVEERQRRGGDRPSVEERQRRGGDRPSVEERQRRGETGPVWKRGRGEGGDRPSVEERQRRGGDRPSVEERQRRGGDRPSVGERQRRGGDRPSVGERQRRGGDRPSVGERQRRGGDRPSVGERQRRGGDRPSVGERQRRGGDRPSFPSPREDPACVSCTRHGALDCTALTDALEKNQDGLFSRSPVTEDTTPEGTKDPDETEQNISTKRRAQGEHRGSTGPEAEVDGLLNSRRVIQSLPEAEGDRAGAEGRGTGGQGCESGCRGVPGQKDGVTWCSEPRAQDQAPGWAPGLGLGLRHRLAKWCRCVRL</sequence>
<feature type="region of interest" description="Disordered" evidence="1">
    <location>
        <begin position="294"/>
        <end position="379"/>
    </location>
</feature>
<dbReference type="AlphaFoldDB" id="A0AAV2K4T2"/>
<feature type="compositionally biased region" description="Basic and acidic residues" evidence="1">
    <location>
        <begin position="162"/>
        <end position="259"/>
    </location>
</feature>
<dbReference type="EMBL" id="OZ035838">
    <property type="protein sequence ID" value="CAL1584046.1"/>
    <property type="molecule type" value="Genomic_DNA"/>
</dbReference>
<feature type="compositionally biased region" description="Gly residues" evidence="1">
    <location>
        <begin position="366"/>
        <end position="375"/>
    </location>
</feature>
<dbReference type="Proteomes" id="UP001497482">
    <property type="component" value="Chromosome 16"/>
</dbReference>
<keyword evidence="3" id="KW-1185">Reference proteome</keyword>